<gene>
    <name evidence="10" type="ORF">VP1G_00745</name>
</gene>
<dbReference type="InterPro" id="IPR019371">
    <property type="entry name" value="KxDL_dom"/>
</dbReference>
<protein>
    <recommendedName>
        <fullName evidence="4">Biogenesis of lysosome-related organelles complex 1 subunit KXD1</fullName>
    </recommendedName>
    <alternativeName>
        <fullName evidence="7">KxDL homolog</fullName>
    </alternativeName>
</protein>
<dbReference type="AlphaFoldDB" id="A0A194UNC9"/>
<dbReference type="OrthoDB" id="4089816at2759"/>
<keyword evidence="11" id="KW-1185">Reference proteome</keyword>
<dbReference type="PANTHER" id="PTHR37787">
    <property type="entry name" value="BIOGENESIS OF LYSOSOME-RELATED ORGANELLES COMPLEX 1 SUBUNIT KXD1"/>
    <property type="match status" value="1"/>
</dbReference>
<dbReference type="Proteomes" id="UP000078576">
    <property type="component" value="Unassembled WGS sequence"/>
</dbReference>
<reference evidence="11" key="1">
    <citation type="submission" date="2014-12" db="EMBL/GenBank/DDBJ databases">
        <title>Genome Sequence of Valsa Canker Pathogens Uncovers a Specific Adaption of Colonization on Woody Bark.</title>
        <authorList>
            <person name="Yin Z."/>
            <person name="Liu H."/>
            <person name="Gao X."/>
            <person name="Li Z."/>
            <person name="Song N."/>
            <person name="Ke X."/>
            <person name="Dai Q."/>
            <person name="Wu Y."/>
            <person name="Sun Y."/>
            <person name="Xu J.-R."/>
            <person name="Kang Z.K."/>
            <person name="Wang L."/>
            <person name="Huang L."/>
        </authorList>
    </citation>
    <scope>NUCLEOTIDE SEQUENCE [LARGE SCALE GENOMIC DNA]</scope>
    <source>
        <strain evidence="11">SXYL134</strain>
    </source>
</reference>
<comment type="subcellular location">
    <subcellularLocation>
        <location evidence="2">Endosome</location>
    </subcellularLocation>
</comment>
<dbReference type="Pfam" id="PF10241">
    <property type="entry name" value="KxDL"/>
    <property type="match status" value="1"/>
</dbReference>
<organism evidence="10 11">
    <name type="scientific">Cytospora mali</name>
    <name type="common">Apple Valsa canker fungus</name>
    <name type="synonym">Valsa mali</name>
    <dbReference type="NCBI Taxonomy" id="578113"/>
    <lineage>
        <taxon>Eukaryota</taxon>
        <taxon>Fungi</taxon>
        <taxon>Dikarya</taxon>
        <taxon>Ascomycota</taxon>
        <taxon>Pezizomycotina</taxon>
        <taxon>Sordariomycetes</taxon>
        <taxon>Sordariomycetidae</taxon>
        <taxon>Diaporthales</taxon>
        <taxon>Cytosporaceae</taxon>
        <taxon>Cytospora</taxon>
    </lineage>
</organism>
<feature type="compositionally biased region" description="Low complexity" evidence="8">
    <location>
        <begin position="54"/>
        <end position="70"/>
    </location>
</feature>
<dbReference type="EMBL" id="KN714668">
    <property type="protein sequence ID" value="KUI53169.1"/>
    <property type="molecule type" value="Genomic_DNA"/>
</dbReference>
<evidence type="ECO:0000313" key="10">
    <source>
        <dbReference type="EMBL" id="KUI53169.1"/>
    </source>
</evidence>
<dbReference type="InterPro" id="IPR051390">
    <property type="entry name" value="BLOC-1_subunit_KXD1"/>
</dbReference>
<dbReference type="GO" id="GO:0007032">
    <property type="term" value="P:endosome organization"/>
    <property type="evidence" value="ECO:0007669"/>
    <property type="project" value="TreeGrafter"/>
</dbReference>
<accession>A0A194UNC9</accession>
<feature type="domain" description="KxDL" evidence="9">
    <location>
        <begin position="92"/>
        <end position="177"/>
    </location>
</feature>
<evidence type="ECO:0000256" key="4">
    <source>
        <dbReference type="ARBA" id="ARBA00016207"/>
    </source>
</evidence>
<comment type="similarity">
    <text evidence="3">Belongs to the KXD1 family.</text>
</comment>
<evidence type="ECO:0000256" key="8">
    <source>
        <dbReference type="SAM" id="MobiDB-lite"/>
    </source>
</evidence>
<dbReference type="GO" id="GO:0005768">
    <property type="term" value="C:endosome"/>
    <property type="evidence" value="ECO:0007669"/>
    <property type="project" value="UniProtKB-SubCell"/>
</dbReference>
<feature type="region of interest" description="Disordered" evidence="8">
    <location>
        <begin position="1"/>
        <end position="83"/>
    </location>
</feature>
<evidence type="ECO:0000256" key="3">
    <source>
        <dbReference type="ARBA" id="ARBA00005913"/>
    </source>
</evidence>
<evidence type="ECO:0000259" key="9">
    <source>
        <dbReference type="Pfam" id="PF10241"/>
    </source>
</evidence>
<keyword evidence="5" id="KW-0813">Transport</keyword>
<evidence type="ECO:0000256" key="6">
    <source>
        <dbReference type="ARBA" id="ARBA00022753"/>
    </source>
</evidence>
<dbReference type="GO" id="GO:0032880">
    <property type="term" value="P:regulation of protein localization"/>
    <property type="evidence" value="ECO:0007669"/>
    <property type="project" value="TreeGrafter"/>
</dbReference>
<feature type="compositionally biased region" description="Polar residues" evidence="8">
    <location>
        <begin position="1"/>
        <end position="11"/>
    </location>
</feature>
<evidence type="ECO:0000256" key="1">
    <source>
        <dbReference type="ARBA" id="ARBA00002069"/>
    </source>
</evidence>
<evidence type="ECO:0000313" key="11">
    <source>
        <dbReference type="Proteomes" id="UP000078576"/>
    </source>
</evidence>
<comment type="function">
    <text evidence="1">Component of the biogenesis of lysosome-related organelles complex-1 (BLOC-1) involved in endosomal cargo sorting.</text>
</comment>
<evidence type="ECO:0000256" key="7">
    <source>
        <dbReference type="ARBA" id="ARBA00029808"/>
    </source>
</evidence>
<dbReference type="GO" id="GO:0031083">
    <property type="term" value="C:BLOC-1 complex"/>
    <property type="evidence" value="ECO:0007669"/>
    <property type="project" value="TreeGrafter"/>
</dbReference>
<name>A0A194UNC9_CYTMA</name>
<dbReference type="PANTHER" id="PTHR37787:SF1">
    <property type="entry name" value="BIOGENESIS OF LYSOSOME-RELATED ORGANELLES COMPLEX 1 SUBUNIT KXD1"/>
    <property type="match status" value="1"/>
</dbReference>
<feature type="region of interest" description="Disordered" evidence="8">
    <location>
        <begin position="161"/>
        <end position="189"/>
    </location>
</feature>
<evidence type="ECO:0000256" key="5">
    <source>
        <dbReference type="ARBA" id="ARBA00022448"/>
    </source>
</evidence>
<evidence type="ECO:0000256" key="2">
    <source>
        <dbReference type="ARBA" id="ARBA00004177"/>
    </source>
</evidence>
<sequence length="189" mass="20884">MASYSPTQYYSGTLPMPVPSKGQYPGYYHTDSTYSVSPPEADTSVSSGSGGAPSYSNSGYSATASYAGSTQEDYESERSASGVDFNEYMQEQLTQSFDPLGLDKAMATQAQTSGHLNAKHRELLELQQKAQARLARSRARFAEGMEDAREVRQNLEWTQKKVSTLKTKASKKHSKEFSKARARYPSPEY</sequence>
<proteinExistence type="inferred from homology"/>
<keyword evidence="6" id="KW-0967">Endosome</keyword>